<keyword evidence="3 5" id="KW-1133">Transmembrane helix</keyword>
<feature type="domain" description="Translocation and assembly module TamB C-terminal" evidence="6">
    <location>
        <begin position="1065"/>
        <end position="1411"/>
    </location>
</feature>
<evidence type="ECO:0000313" key="8">
    <source>
        <dbReference type="Proteomes" id="UP000018851"/>
    </source>
</evidence>
<dbReference type="GO" id="GO:0097347">
    <property type="term" value="C:TAM protein secretion complex"/>
    <property type="evidence" value="ECO:0007669"/>
    <property type="project" value="TreeGrafter"/>
</dbReference>
<name>W0AL77_9SPHN</name>
<dbReference type="Pfam" id="PF04357">
    <property type="entry name" value="TamB"/>
    <property type="match status" value="1"/>
</dbReference>
<dbReference type="eggNOG" id="COG2911">
    <property type="taxonomic scope" value="Bacteria"/>
</dbReference>
<keyword evidence="2 5" id="KW-0812">Transmembrane</keyword>
<dbReference type="OrthoDB" id="7784409at2"/>
<comment type="subcellular location">
    <subcellularLocation>
        <location evidence="1">Membrane</location>
        <topology evidence="1">Single-pass membrane protein</topology>
    </subcellularLocation>
</comment>
<evidence type="ECO:0000256" key="2">
    <source>
        <dbReference type="ARBA" id="ARBA00022692"/>
    </source>
</evidence>
<keyword evidence="8" id="KW-1185">Reference proteome</keyword>
<sequence>MASEAPTTVVVKRRSTGWRIATWLLGILAVLLLLIVAIVFGINTGPGRAFLVRQFSGFETASGMGFQLERIDGSLYGKLQLVGLKVTDPKGVFLESPRIDLDWRPFAYLHSKVDVRSLTSPQIRLLRTPAFKPVPSDPNAPLLPDLDITVGRLAIDRFEVEAPVTGQRHIVRLVGTADIADGRARVNADARALRAAGVAGGDVAIVKLDAVPEANKLQIDARVTAPAGGLVDSYAGTGRPMLLTIGGNGDWETWDGRVQGTLGGQPLANLALTARNGTFSLKGDAMPAVYVQAADATLEEAQQAPLARLTAPALAIDATAALAERSANIAFSAKSDAMVVTGKGLVDLGRSRLGNFIVAGALLKPGSIADSLSGRDVKFAAVLDGPFATPTVAYRLNAAQIAFGTMGVSGLAAQGSAKVDADRILVPVSATAERVTGLNAAAGGLLEKLSINGDLAYADGRLLSDNLKLKSSQIDATAIVLADIANGKYTGAIKGRVNDYRIAGLGRLSLVTDAELVQGAAGGFGIRGSFRATTRRIENEALANVLGGDAVTIARFGFDEKGTASLVGLRMTAPGFRVTDAKGSYNLDSGRIAFDARAVSREYGPLSVNATGTLERPLVNLRAARPGLGVGLRDIQATLRGVPAGYAVVGRGDSDYGPFNADVTIRTGVLLAVDIKRATFAGIDFNGTVQQTRAGPFAGRLALAGSGLNGGIVLAAAGTNQRADIDVTANAATIPGTVPISIGSGHVRATAILLPNGPAVNGAFQLADVRQGEAIVERAQGRIDYRDGSGKLALVANGNAGVPFNVAGQAAMTPTRIVANLKGSANTIAFNLTRPAVITKEGADWVLAPTTLVIPQGKVDLNGRFGARTEAHARLANMDVAIAQAFVPGLGLGGRASGTLDYVSAGAVPTVKARLDIARFTRTAAYVVSDPVDIAFLGTLDDNGGDLRALIRRGGTNVGRMQARLAPLGGGAGLSDRLFDAPLSGGIRYSGPADVLWTLTGISGQTLAGPIAIAADFGGRLSQPTINGLMRAKTLRYENETFGTVISNIALDGRFTQSRLELVSLTGRAGTGSVSASGNVGLDAASGFPIDLTAKLDRAQLARSDALGATASGTIRVLNGRDGGTISGQINIPNARYQIVLQGAAEVAELEGVRRRTDKPGQAKVQQASAFATNWKLDLRIRADNEIFVSGMGLEAEWAADMRITGTADAPRIVGKLDVVRGTYSFAGRRFDLDESGVVRFNGPLTDPELDLAASTTVEGVSAIINIGGRAQSPQITFTSTPTLPQDEVLSRLLFGSSVTSLSPTQAIQLAAALNSLRGGGGGGLNPLGTLRSATGIDRLRVLGADKTAGRGTALAAGQYISNDIYVEIITDARGFTATQLEISLSKTLSLLSQAASFGGSNVNLRYSKDY</sequence>
<dbReference type="PANTHER" id="PTHR36985">
    <property type="entry name" value="TRANSLOCATION AND ASSEMBLY MODULE SUBUNIT TAMB"/>
    <property type="match status" value="1"/>
</dbReference>
<dbReference type="KEGG" id="ssan:NX02_24160"/>
<accession>W0AL77</accession>
<evidence type="ECO:0000256" key="1">
    <source>
        <dbReference type="ARBA" id="ARBA00004167"/>
    </source>
</evidence>
<dbReference type="PANTHER" id="PTHR36985:SF1">
    <property type="entry name" value="TRANSLOCATION AND ASSEMBLY MODULE SUBUNIT TAMB"/>
    <property type="match status" value="1"/>
</dbReference>
<dbReference type="HOGENOM" id="CLU_002202_0_0_5"/>
<feature type="transmembrane region" description="Helical" evidence="5">
    <location>
        <begin position="20"/>
        <end position="42"/>
    </location>
</feature>
<dbReference type="GO" id="GO:0005886">
    <property type="term" value="C:plasma membrane"/>
    <property type="evidence" value="ECO:0007669"/>
    <property type="project" value="InterPro"/>
</dbReference>
<dbReference type="GO" id="GO:0009306">
    <property type="term" value="P:protein secretion"/>
    <property type="evidence" value="ECO:0007669"/>
    <property type="project" value="InterPro"/>
</dbReference>
<proteinExistence type="predicted"/>
<dbReference type="Proteomes" id="UP000018851">
    <property type="component" value="Chromosome"/>
</dbReference>
<evidence type="ECO:0000259" key="6">
    <source>
        <dbReference type="Pfam" id="PF04357"/>
    </source>
</evidence>
<evidence type="ECO:0000256" key="3">
    <source>
        <dbReference type="ARBA" id="ARBA00022989"/>
    </source>
</evidence>
<gene>
    <name evidence="7" type="ORF">NX02_24160</name>
</gene>
<protein>
    <recommendedName>
        <fullName evidence="6">Translocation and assembly module TamB C-terminal domain-containing protein</fullName>
    </recommendedName>
</protein>
<keyword evidence="4 5" id="KW-0472">Membrane</keyword>
<dbReference type="RefSeq" id="WP_025294551.1">
    <property type="nucleotide sequence ID" value="NZ_CP006644.1"/>
</dbReference>
<dbReference type="InterPro" id="IPR007452">
    <property type="entry name" value="TamB_C"/>
</dbReference>
<evidence type="ECO:0000256" key="4">
    <source>
        <dbReference type="ARBA" id="ARBA00023136"/>
    </source>
</evidence>
<dbReference type="EMBL" id="CP006644">
    <property type="protein sequence ID" value="AHE56440.1"/>
    <property type="molecule type" value="Genomic_DNA"/>
</dbReference>
<organism evidence="7 8">
    <name type="scientific">Sphingomonas sanxanigenens DSM 19645 = NX02</name>
    <dbReference type="NCBI Taxonomy" id="1123269"/>
    <lineage>
        <taxon>Bacteria</taxon>
        <taxon>Pseudomonadati</taxon>
        <taxon>Pseudomonadota</taxon>
        <taxon>Alphaproteobacteria</taxon>
        <taxon>Sphingomonadales</taxon>
        <taxon>Sphingomonadaceae</taxon>
        <taxon>Sphingomonas</taxon>
    </lineage>
</organism>
<reference evidence="7 8" key="1">
    <citation type="submission" date="2013-07" db="EMBL/GenBank/DDBJ databases">
        <title>Completed genome of Sphingomonas sanxanigenens NX02.</title>
        <authorList>
            <person name="Ma T."/>
            <person name="Huang H."/>
            <person name="Wu M."/>
            <person name="Li X."/>
            <person name="Li G."/>
        </authorList>
    </citation>
    <scope>NUCLEOTIDE SEQUENCE [LARGE SCALE GENOMIC DNA]</scope>
    <source>
        <strain evidence="7 8">NX02</strain>
    </source>
</reference>
<evidence type="ECO:0000256" key="5">
    <source>
        <dbReference type="SAM" id="Phobius"/>
    </source>
</evidence>
<dbReference type="STRING" id="1123269.NX02_24160"/>
<evidence type="ECO:0000313" key="7">
    <source>
        <dbReference type="EMBL" id="AHE56440.1"/>
    </source>
</evidence>
<dbReference type="PATRIC" id="fig|1123269.5.peg.4732"/>